<sequence>MTDSPLDKIELTLDEIEKARRKISGGTSVQVTQLDTLQYLKATAYSWFRSHRPSLENVLPATSLSAVDGHLQRILEATSKASSRTTYKTCLKDAKAAVNRLRSDLLTANPISSYDPPPNFAALASDTQMQDILNRRWDECQKCISAEAHLAATIMMGGLLEALFVAKANRLTDKRPLFTQKSTPKDNKTQKPLSLSEWTLRPYIEVGHELGWISRSGKDVAAVLRDYRNYVHPEKERSHGVSLNNHDSAMFWSLTKSLATQLLTP</sequence>
<evidence type="ECO:0000313" key="1">
    <source>
        <dbReference type="EMBL" id="GLQ94454.1"/>
    </source>
</evidence>
<organism evidence="1 2">
    <name type="scientific">Dyella acidisoli</name>
    <dbReference type="NCBI Taxonomy" id="1867834"/>
    <lineage>
        <taxon>Bacteria</taxon>
        <taxon>Pseudomonadati</taxon>
        <taxon>Pseudomonadota</taxon>
        <taxon>Gammaproteobacteria</taxon>
        <taxon>Lysobacterales</taxon>
        <taxon>Rhodanobacteraceae</taxon>
        <taxon>Dyella</taxon>
    </lineage>
</organism>
<dbReference type="EMBL" id="BSOB01000046">
    <property type="protein sequence ID" value="GLQ94454.1"/>
    <property type="molecule type" value="Genomic_DNA"/>
</dbReference>
<evidence type="ECO:0000313" key="2">
    <source>
        <dbReference type="Proteomes" id="UP001156670"/>
    </source>
</evidence>
<gene>
    <name evidence="1" type="ORF">GCM10007901_34060</name>
</gene>
<dbReference type="RefSeq" id="WP_284322150.1">
    <property type="nucleotide sequence ID" value="NZ_BSOB01000046.1"/>
</dbReference>
<proteinExistence type="predicted"/>
<evidence type="ECO:0008006" key="3">
    <source>
        <dbReference type="Google" id="ProtNLM"/>
    </source>
</evidence>
<dbReference type="Proteomes" id="UP001156670">
    <property type="component" value="Unassembled WGS sequence"/>
</dbReference>
<name>A0ABQ5XRT5_9GAMM</name>
<accession>A0ABQ5XRT5</accession>
<protein>
    <recommendedName>
        <fullName evidence="3">Core-binding (CB) domain-containing protein</fullName>
    </recommendedName>
</protein>
<reference evidence="2" key="1">
    <citation type="journal article" date="2019" name="Int. J. Syst. Evol. Microbiol.">
        <title>The Global Catalogue of Microorganisms (GCM) 10K type strain sequencing project: providing services to taxonomists for standard genome sequencing and annotation.</title>
        <authorList>
            <consortium name="The Broad Institute Genomics Platform"/>
            <consortium name="The Broad Institute Genome Sequencing Center for Infectious Disease"/>
            <person name="Wu L."/>
            <person name="Ma J."/>
        </authorList>
    </citation>
    <scope>NUCLEOTIDE SEQUENCE [LARGE SCALE GENOMIC DNA]</scope>
    <source>
        <strain evidence="2">NBRC 111980</strain>
    </source>
</reference>
<comment type="caution">
    <text evidence="1">The sequence shown here is derived from an EMBL/GenBank/DDBJ whole genome shotgun (WGS) entry which is preliminary data.</text>
</comment>
<keyword evidence="2" id="KW-1185">Reference proteome</keyword>